<dbReference type="GO" id="GO:0102710">
    <property type="term" value="F:D-inositol-3-phosphate glycosyltransferase activity"/>
    <property type="evidence" value="ECO:0007669"/>
    <property type="project" value="UniProtKB-EC"/>
</dbReference>
<evidence type="ECO:0000259" key="1">
    <source>
        <dbReference type="Pfam" id="PF00534"/>
    </source>
</evidence>
<dbReference type="InterPro" id="IPR001296">
    <property type="entry name" value="Glyco_trans_1"/>
</dbReference>
<gene>
    <name evidence="3" type="primary">mshA_2</name>
    <name evidence="3" type="ORF">Pla144_08510</name>
</gene>
<evidence type="ECO:0000313" key="3">
    <source>
        <dbReference type="EMBL" id="TWU30065.1"/>
    </source>
</evidence>
<reference evidence="3 4" key="1">
    <citation type="submission" date="2019-02" db="EMBL/GenBank/DDBJ databases">
        <title>Deep-cultivation of Planctomycetes and their phenomic and genomic characterization uncovers novel biology.</title>
        <authorList>
            <person name="Wiegand S."/>
            <person name="Jogler M."/>
            <person name="Boedeker C."/>
            <person name="Pinto D."/>
            <person name="Vollmers J."/>
            <person name="Rivas-Marin E."/>
            <person name="Kohn T."/>
            <person name="Peeters S.H."/>
            <person name="Heuer A."/>
            <person name="Rast P."/>
            <person name="Oberbeckmann S."/>
            <person name="Bunk B."/>
            <person name="Jeske O."/>
            <person name="Meyerdierks A."/>
            <person name="Storesund J.E."/>
            <person name="Kallscheuer N."/>
            <person name="Luecker S."/>
            <person name="Lage O.M."/>
            <person name="Pohl T."/>
            <person name="Merkel B.J."/>
            <person name="Hornburger P."/>
            <person name="Mueller R.-W."/>
            <person name="Bruemmer F."/>
            <person name="Labrenz M."/>
            <person name="Spormann A.M."/>
            <person name="Op Den Camp H."/>
            <person name="Overmann J."/>
            <person name="Amann R."/>
            <person name="Jetten M.S.M."/>
            <person name="Mascher T."/>
            <person name="Medema M.H."/>
            <person name="Devos D.P."/>
            <person name="Kaster A.-K."/>
            <person name="Ovreas L."/>
            <person name="Rohde M."/>
            <person name="Galperin M.Y."/>
            <person name="Jogler C."/>
        </authorList>
    </citation>
    <scope>NUCLEOTIDE SEQUENCE [LARGE SCALE GENOMIC DNA]</scope>
    <source>
        <strain evidence="3 4">Pla144</strain>
    </source>
</reference>
<accession>A0A5C6D1P9</accession>
<keyword evidence="3" id="KW-0328">Glycosyltransferase</keyword>
<dbReference type="Proteomes" id="UP000318437">
    <property type="component" value="Unassembled WGS sequence"/>
</dbReference>
<dbReference type="InterPro" id="IPR028098">
    <property type="entry name" value="Glyco_trans_4-like_N"/>
</dbReference>
<evidence type="ECO:0000313" key="4">
    <source>
        <dbReference type="Proteomes" id="UP000318437"/>
    </source>
</evidence>
<dbReference type="RefSeq" id="WP_146448002.1">
    <property type="nucleotide sequence ID" value="NZ_SJPS01000001.1"/>
</dbReference>
<dbReference type="AlphaFoldDB" id="A0A5C6D1P9"/>
<protein>
    <submittedName>
        <fullName evidence="3">D-inositol 3-phosphate glycosyltransferase</fullName>
        <ecNumber evidence="3">2.4.1.250</ecNumber>
    </submittedName>
</protein>
<keyword evidence="4" id="KW-1185">Reference proteome</keyword>
<comment type="caution">
    <text evidence="3">The sequence shown here is derived from an EMBL/GenBank/DDBJ whole genome shotgun (WGS) entry which is preliminary data.</text>
</comment>
<dbReference type="Pfam" id="PF00534">
    <property type="entry name" value="Glycos_transf_1"/>
    <property type="match status" value="1"/>
</dbReference>
<proteinExistence type="predicted"/>
<feature type="domain" description="Glycosyl transferase family 1" evidence="1">
    <location>
        <begin position="194"/>
        <end position="346"/>
    </location>
</feature>
<dbReference type="PANTHER" id="PTHR12526:SF636">
    <property type="entry name" value="BLL3647 PROTEIN"/>
    <property type="match status" value="1"/>
</dbReference>
<dbReference type="Pfam" id="PF13439">
    <property type="entry name" value="Glyco_transf_4"/>
    <property type="match status" value="1"/>
</dbReference>
<evidence type="ECO:0000259" key="2">
    <source>
        <dbReference type="Pfam" id="PF13439"/>
    </source>
</evidence>
<dbReference type="PANTHER" id="PTHR12526">
    <property type="entry name" value="GLYCOSYLTRANSFERASE"/>
    <property type="match status" value="1"/>
</dbReference>
<dbReference type="Gene3D" id="3.40.50.2000">
    <property type="entry name" value="Glycogen Phosphorylase B"/>
    <property type="match status" value="2"/>
</dbReference>
<organism evidence="3 4">
    <name type="scientific">Bythopirellula polymerisocia</name>
    <dbReference type="NCBI Taxonomy" id="2528003"/>
    <lineage>
        <taxon>Bacteria</taxon>
        <taxon>Pseudomonadati</taxon>
        <taxon>Planctomycetota</taxon>
        <taxon>Planctomycetia</taxon>
        <taxon>Pirellulales</taxon>
        <taxon>Lacipirellulaceae</taxon>
        <taxon>Bythopirellula</taxon>
    </lineage>
</organism>
<sequence>MTETLFAPPDEPFAPAVSTQRVLHVINGEHYSGAERVQDLLAQELPQFGYDVTFACVKPDRFPEVRMSRTTQLYRTPMRSRFDWQCGRKLAELIRQEDYALVHAHTPRSLLAGAIAARLADVPLVYHVHSPTGKDSTRWLQNVVNAKLEHWLLRRASRLITVSPSLQELMISQGFAPQKISYVPNGVPGVEEFSRTRPTGQWTLGMAALFRPRKGIEVLLEALDLLRADGHDVRLRAIGPFETHGYQCEVMGIAEKLGITGLITWTGFVSDIHAELRKVDLFVLPSLFGEGLPMVVLEALAAGVPVVASAVEGIPSAVRQGVDGLLVEPGNATGLAAAIGEIVRDDSPFDYESLCRHARSQHSANFSASAMAGSVAQVYREILG</sequence>
<keyword evidence="3" id="KW-0808">Transferase</keyword>
<feature type="domain" description="Glycosyltransferase subfamily 4-like N-terminal" evidence="2">
    <location>
        <begin position="32"/>
        <end position="187"/>
    </location>
</feature>
<dbReference type="OrthoDB" id="9775208at2"/>
<dbReference type="EMBL" id="SJPS01000001">
    <property type="protein sequence ID" value="TWU30065.1"/>
    <property type="molecule type" value="Genomic_DNA"/>
</dbReference>
<name>A0A5C6D1P9_9BACT</name>
<dbReference type="EC" id="2.4.1.250" evidence="3"/>
<dbReference type="SUPFAM" id="SSF53756">
    <property type="entry name" value="UDP-Glycosyltransferase/glycogen phosphorylase"/>
    <property type="match status" value="1"/>
</dbReference>